<evidence type="ECO:0000259" key="2">
    <source>
        <dbReference type="Pfam" id="PF22559"/>
    </source>
</evidence>
<comment type="caution">
    <text evidence="3">The sequence shown here is derived from an EMBL/GenBank/DDBJ whole genome shotgun (WGS) entry which is preliminary data.</text>
</comment>
<accession>B6WRN1</accession>
<protein>
    <submittedName>
        <fullName evidence="3">Uncharacterized protein</fullName>
    </submittedName>
</protein>
<dbReference type="InterPro" id="IPR054340">
    <property type="entry name" value="GNAT-like_C_phage-like"/>
</dbReference>
<dbReference type="Proteomes" id="UP000003676">
    <property type="component" value="Unassembled WGS sequence"/>
</dbReference>
<organism evidence="3 4">
    <name type="scientific">Desulfovibrio piger ATCC 29098</name>
    <dbReference type="NCBI Taxonomy" id="411464"/>
    <lineage>
        <taxon>Bacteria</taxon>
        <taxon>Pseudomonadati</taxon>
        <taxon>Thermodesulfobacteriota</taxon>
        <taxon>Desulfovibrionia</taxon>
        <taxon>Desulfovibrionales</taxon>
        <taxon>Desulfovibrionaceae</taxon>
        <taxon>Desulfovibrio</taxon>
    </lineage>
</organism>
<evidence type="ECO:0000313" key="3">
    <source>
        <dbReference type="EMBL" id="EEB34337.1"/>
    </source>
</evidence>
<reference evidence="3 4" key="1">
    <citation type="submission" date="2008-10" db="EMBL/GenBank/DDBJ databases">
        <title>Draft genome sequence of Desulvovibrio piger (ATCC 29098).</title>
        <authorList>
            <person name="Sudarsanam P."/>
            <person name="Ley R."/>
            <person name="Guruge J."/>
            <person name="Turnbaugh P.J."/>
            <person name="Mahowald M."/>
            <person name="Liep D."/>
            <person name="Gordon J."/>
        </authorList>
    </citation>
    <scope>NUCLEOTIDE SEQUENCE [LARGE SCALE GENOMIC DNA]</scope>
    <source>
        <strain evidence="3 4">ATCC 29098</strain>
    </source>
</reference>
<feature type="domain" description="GNAT-like C-terminal" evidence="2">
    <location>
        <begin position="287"/>
        <end position="449"/>
    </location>
</feature>
<sequence>MSFLGSIAGPLRRVLASYADEVTVPVLLPCAGNFTVGAALRSGGYMGRITGCDITLYTSALGAYLAGERLPVVEREDCPEHLRGLLDCSDPARLAASVAIMLDLRQVWKAQNIWHRRVLANWRRNWPTLMDKTLAKLEAYRAHLTQGEGFGYVPQDAVAFLQEHDPDHAVFIAPPTFGSRDYINQERMLAASASWPAPEYGEISFKDVPIYEQITSFREWMIIMERPLPEVEKILGEPVAVVHKGRKSITYAYAGHSRRRIVTRGYLPSRSPGPIFPGDRVLTGTEKPGLVLLDKKQTVRMNELFMSVRVDYFLADVALSIGLCLDGRIIGKLDFNLTKHQWALPEPGHQIYQRSDLAVPSVETRLAKLVLMMCQSHEVKQLIDATFQDDVRYAVTTAFSMHPVSMKYRGVYKLHKRLEGEKGEGFRLNYYGELGLWSLDEAYALWWKKFHK</sequence>
<name>B6WRN1_9BACT</name>
<evidence type="ECO:0000313" key="4">
    <source>
        <dbReference type="Proteomes" id="UP000003676"/>
    </source>
</evidence>
<proteinExistence type="predicted"/>
<dbReference type="OrthoDB" id="2986065at2"/>
<gene>
    <name evidence="3" type="ORF">DESPIG_00722</name>
</gene>
<dbReference type="Pfam" id="PF22555">
    <property type="entry name" value="DAM-like-phage1"/>
    <property type="match status" value="1"/>
</dbReference>
<dbReference type="Pfam" id="PF22559">
    <property type="entry name" value="GNAT-phage-like"/>
    <property type="match status" value="1"/>
</dbReference>
<evidence type="ECO:0000259" key="1">
    <source>
        <dbReference type="Pfam" id="PF22555"/>
    </source>
</evidence>
<dbReference type="HOGENOM" id="CLU_605029_0_0_7"/>
<dbReference type="EMBL" id="ABXU01000024">
    <property type="protein sequence ID" value="EEB34337.1"/>
    <property type="molecule type" value="Genomic_DNA"/>
</dbReference>
<dbReference type="eggNOG" id="ENOG5032ZEX">
    <property type="taxonomic scope" value="Bacteria"/>
</dbReference>
<feature type="domain" description="GNAT-like N-terminal" evidence="1">
    <location>
        <begin position="3"/>
        <end position="269"/>
    </location>
</feature>
<dbReference type="RefSeq" id="WP_006004841.1">
    <property type="nucleotide sequence ID" value="NZ_DS996354.1"/>
</dbReference>
<reference evidence="3 4" key="2">
    <citation type="submission" date="2008-10" db="EMBL/GenBank/DDBJ databases">
        <authorList>
            <person name="Fulton L."/>
            <person name="Clifton S."/>
            <person name="Fulton B."/>
            <person name="Xu J."/>
            <person name="Minx P."/>
            <person name="Pepin K.H."/>
            <person name="Johnson M."/>
            <person name="Bhonagiri V."/>
            <person name="Nash W.E."/>
            <person name="Mardis E.R."/>
            <person name="Wilson R.K."/>
        </authorList>
    </citation>
    <scope>NUCLEOTIDE SEQUENCE [LARGE SCALE GENOMIC DNA]</scope>
    <source>
        <strain evidence="3 4">ATCC 29098</strain>
    </source>
</reference>
<dbReference type="AlphaFoldDB" id="B6WRN1"/>
<dbReference type="InterPro" id="IPR054341">
    <property type="entry name" value="GNAT-like_N"/>
</dbReference>